<proteinExistence type="predicted"/>
<keyword evidence="2" id="KW-1185">Reference proteome</keyword>
<gene>
    <name evidence="1" type="ORF">GZH52_13390</name>
</gene>
<organism evidence="1 2">
    <name type="scientific">Crenobacter caeni</name>
    <dbReference type="NCBI Taxonomy" id="2705474"/>
    <lineage>
        <taxon>Bacteria</taxon>
        <taxon>Pseudomonadati</taxon>
        <taxon>Pseudomonadota</taxon>
        <taxon>Betaproteobacteria</taxon>
        <taxon>Neisseriales</taxon>
        <taxon>Neisseriaceae</taxon>
        <taxon>Crenobacter</taxon>
    </lineage>
</organism>
<protein>
    <submittedName>
        <fullName evidence="1">Helix-turn-helix domain-containing protein</fullName>
    </submittedName>
</protein>
<accession>A0A6B2KUF3</accession>
<evidence type="ECO:0000313" key="1">
    <source>
        <dbReference type="EMBL" id="NDV13771.1"/>
    </source>
</evidence>
<name>A0A6B2KUF3_9NEIS</name>
<dbReference type="Proteomes" id="UP000482578">
    <property type="component" value="Unassembled WGS sequence"/>
</dbReference>
<evidence type="ECO:0000313" key="2">
    <source>
        <dbReference type="Proteomes" id="UP000482578"/>
    </source>
</evidence>
<reference evidence="1 2" key="1">
    <citation type="submission" date="2020-02" db="EMBL/GenBank/DDBJ databases">
        <authorList>
            <person name="Yang Z."/>
        </authorList>
    </citation>
    <scope>NUCLEOTIDE SEQUENCE [LARGE SCALE GENOMIC DNA]</scope>
    <source>
        <strain evidence="1 2">HX-7-9</strain>
    </source>
</reference>
<comment type="caution">
    <text evidence="1">The sequence shown here is derived from an EMBL/GenBank/DDBJ whole genome shotgun (WGS) entry which is preliminary data.</text>
</comment>
<dbReference type="AlphaFoldDB" id="A0A6B2KUF3"/>
<dbReference type="EMBL" id="JAAGAA010000012">
    <property type="protein sequence ID" value="NDV13771.1"/>
    <property type="molecule type" value="Genomic_DNA"/>
</dbReference>
<sequence length="49" mass="5198">MQLLASEGCRPAVIGQCVGRCRSVISRELCCNRSGFGCYKASDAFPEGA</sequence>